<feature type="transmembrane region" description="Helical" evidence="1">
    <location>
        <begin position="955"/>
        <end position="974"/>
    </location>
</feature>
<keyword evidence="1" id="KW-0472">Membrane</keyword>
<dbReference type="Pfam" id="PF00873">
    <property type="entry name" value="ACR_tran"/>
    <property type="match status" value="1"/>
</dbReference>
<feature type="transmembrane region" description="Helical" evidence="1">
    <location>
        <begin position="12"/>
        <end position="29"/>
    </location>
</feature>
<dbReference type="SUPFAM" id="SSF82866">
    <property type="entry name" value="Multidrug efflux transporter AcrB transmembrane domain"/>
    <property type="match status" value="2"/>
</dbReference>
<protein>
    <submittedName>
        <fullName evidence="2">HAE1 family hydrophobic/amphiphilic exporter-1</fullName>
    </submittedName>
</protein>
<dbReference type="Gene3D" id="3.30.70.1320">
    <property type="entry name" value="Multidrug efflux transporter AcrB pore domain like"/>
    <property type="match status" value="1"/>
</dbReference>
<evidence type="ECO:0000313" key="2">
    <source>
        <dbReference type="EMBL" id="MBB5148870.1"/>
    </source>
</evidence>
<feature type="transmembrane region" description="Helical" evidence="1">
    <location>
        <begin position="529"/>
        <end position="549"/>
    </location>
</feature>
<keyword evidence="3" id="KW-1185">Reference proteome</keyword>
<keyword evidence="1" id="KW-1133">Transmembrane helix</keyword>
<dbReference type="RefSeq" id="WP_168412255.1">
    <property type="nucleotide sequence ID" value="NZ_JAAXPW010000012.1"/>
</dbReference>
<dbReference type="GO" id="GO:0005886">
    <property type="term" value="C:plasma membrane"/>
    <property type="evidence" value="ECO:0007669"/>
    <property type="project" value="TreeGrafter"/>
</dbReference>
<dbReference type="Gene3D" id="1.20.1640.10">
    <property type="entry name" value="Multidrug efflux transporter AcrB transmembrane domain"/>
    <property type="match status" value="2"/>
</dbReference>
<dbReference type="PANTHER" id="PTHR32063">
    <property type="match status" value="1"/>
</dbReference>
<dbReference type="SUPFAM" id="SSF82714">
    <property type="entry name" value="Multidrug efflux transporter AcrB TolC docking domain, DN and DC subdomains"/>
    <property type="match status" value="2"/>
</dbReference>
<accession>A0A840PSJ3</accession>
<name>A0A840PSJ3_URETH</name>
<comment type="caution">
    <text evidence="2">The sequence shown here is derived from an EMBL/GenBank/DDBJ whole genome shotgun (WGS) entry which is preliminary data.</text>
</comment>
<feature type="transmembrane region" description="Helical" evidence="1">
    <location>
        <begin position="429"/>
        <end position="449"/>
    </location>
</feature>
<proteinExistence type="predicted"/>
<dbReference type="PANTHER" id="PTHR32063:SF0">
    <property type="entry name" value="SWARMING MOTILITY PROTEIN SWRC"/>
    <property type="match status" value="1"/>
</dbReference>
<dbReference type="InterPro" id="IPR001036">
    <property type="entry name" value="Acrflvin-R"/>
</dbReference>
<feature type="transmembrane region" description="Helical" evidence="1">
    <location>
        <begin position="851"/>
        <end position="869"/>
    </location>
</feature>
<gene>
    <name evidence="2" type="ORF">HNR36_001256</name>
</gene>
<dbReference type="AlphaFoldDB" id="A0A840PSJ3"/>
<feature type="transmembrane region" description="Helical" evidence="1">
    <location>
        <begin position="384"/>
        <end position="408"/>
    </location>
</feature>
<feature type="transmembrane region" description="Helical" evidence="1">
    <location>
        <begin position="986"/>
        <end position="1010"/>
    </location>
</feature>
<reference evidence="2 3" key="1">
    <citation type="submission" date="2020-08" db="EMBL/GenBank/DDBJ databases">
        <title>Genomic Encyclopedia of Type Strains, Phase IV (KMG-IV): sequencing the most valuable type-strain genomes for metagenomic binning, comparative biology and taxonomic classification.</title>
        <authorList>
            <person name="Goeker M."/>
        </authorList>
    </citation>
    <scope>NUCLEOTIDE SEQUENCE [LARGE SCALE GENOMIC DNA]</scope>
    <source>
        <strain evidence="2 3">DSM 10633</strain>
    </source>
</reference>
<dbReference type="Gene3D" id="3.30.70.1440">
    <property type="entry name" value="Multidrug efflux transporter AcrB pore domain"/>
    <property type="match status" value="1"/>
</dbReference>
<feature type="transmembrane region" description="Helical" evidence="1">
    <location>
        <begin position="461"/>
        <end position="480"/>
    </location>
</feature>
<feature type="transmembrane region" description="Helical" evidence="1">
    <location>
        <begin position="358"/>
        <end position="378"/>
    </location>
</feature>
<dbReference type="Gene3D" id="3.30.70.1430">
    <property type="entry name" value="Multidrug efflux transporter AcrB pore domain"/>
    <property type="match status" value="2"/>
</dbReference>
<feature type="transmembrane region" description="Helical" evidence="1">
    <location>
        <begin position="332"/>
        <end position="351"/>
    </location>
</feature>
<dbReference type="EMBL" id="JACHGZ010000011">
    <property type="protein sequence ID" value="MBB5148870.1"/>
    <property type="molecule type" value="Genomic_DNA"/>
</dbReference>
<feature type="transmembrane region" description="Helical" evidence="1">
    <location>
        <begin position="881"/>
        <end position="903"/>
    </location>
</feature>
<dbReference type="PRINTS" id="PR00702">
    <property type="entry name" value="ACRIFLAVINRP"/>
</dbReference>
<keyword evidence="1" id="KW-0812">Transmembrane</keyword>
<dbReference type="InterPro" id="IPR027463">
    <property type="entry name" value="AcrB_DN_DC_subdom"/>
</dbReference>
<dbReference type="SUPFAM" id="SSF82693">
    <property type="entry name" value="Multidrug efflux transporter AcrB pore domain, PN1, PN2, PC1 and PC2 subdomains"/>
    <property type="match status" value="3"/>
</dbReference>
<organism evidence="2 3">
    <name type="scientific">Ureibacillus thermosphaericus</name>
    <dbReference type="NCBI Taxonomy" id="51173"/>
    <lineage>
        <taxon>Bacteria</taxon>
        <taxon>Bacillati</taxon>
        <taxon>Bacillota</taxon>
        <taxon>Bacilli</taxon>
        <taxon>Bacillales</taxon>
        <taxon>Caryophanaceae</taxon>
        <taxon>Ureibacillus</taxon>
    </lineage>
</organism>
<dbReference type="GO" id="GO:0042910">
    <property type="term" value="F:xenobiotic transmembrane transporter activity"/>
    <property type="evidence" value="ECO:0007669"/>
    <property type="project" value="TreeGrafter"/>
</dbReference>
<evidence type="ECO:0000313" key="3">
    <source>
        <dbReference type="Proteomes" id="UP000557217"/>
    </source>
</evidence>
<sequence length="1061" mass="115045">MKLVNTSIKRPVGVIMFVICAILLGFISLRELKVELFPKIDLPIAVIATSYQGAAPQEIEELISKPIESAVSTVEGMDTIQSVSSQGASLVLMMFDYGRDIDDALIDVREKVDQISGMLPDGANDPMVMRLDPNATPVVIASLSGDNLEKLQDIAESDIQPAIERAPGVASATIVGGKEREIRINLNQSMLKNYGLTGSQVIAALQAENRTISAGTVEQGNQDVQLRVVGEYTSVSDIENTLITLNNGDTVRVKDVADVEDTFKEVSSISRVDGKDTLIFTIMKQSDANTVETAEEVKKVIEKLNEKYTERGLEVKTIMDTSVYITASIDSVLDNMIVGGSLAAIILLLFLRSLKATLVIAVSMPISIISTFTLMYFTGETLNIISMGGLALGIGMMVDSSIVILENIYKKRSEGLSIKEAAYHGASELGPAVIASTLTTAAVFVPVVFVEGLASQIFRPLALTVVFALTASLVAAMTLVPMLSTQFMRNVQISVDEDNGQYFFNRVLNKIKNFYGNVLEKALRRRKTVIAIVTAAFVGSLALMPVVGMELMPATDSGQVSITAQLQNGAKLEETESIVEEINERLKNFEDIIKVNYVSIGGTTNGITAGSKNVASYMIELVSSSERDITTDQFIAQLNDLVSDIPGAEITISENSHGMSTGSPISLSISGDNLDVLTDLGQQVVWILEDIDGTLNVKSSVEDGSPELQVVVNRELASAFGLSYQQIMNEINVAFNGQVATRYKDDGSEYDVTVALPDDKTETVRDLETFVVRNNAGEDIPLSAVAEIVPVQGPSQITRNNQERTINVTSDVIGRDLGTVSKEIDAKLKQIHLPDGYEISMGGEVETMMESFVQLALALVLGIFLVYMVMAVQFESITYPFIIMFSMPTMVIGVILGLLISGLPLSLPGFIGLIMLAGIVVNNGILLVEYINILRRNGMERMEAIVEAGKSRMRPILMTTLTTVLAMIPLALAIGEGAENQQPMAVVVVFGLTSSTIFTLVFVPVMYVVIDNISEKVKNIFNKDDSDKTGKPKRRIFKRRKAKNKVVEKELETIGGKPELT</sequence>
<dbReference type="Proteomes" id="UP000557217">
    <property type="component" value="Unassembled WGS sequence"/>
</dbReference>
<feature type="transmembrane region" description="Helical" evidence="1">
    <location>
        <begin position="909"/>
        <end position="934"/>
    </location>
</feature>
<evidence type="ECO:0000256" key="1">
    <source>
        <dbReference type="SAM" id="Phobius"/>
    </source>
</evidence>
<dbReference type="Gene3D" id="3.30.2090.10">
    <property type="entry name" value="Multidrug efflux transporter AcrB TolC docking domain, DN and DC subdomains"/>
    <property type="match status" value="2"/>
</dbReference>